<keyword evidence="2" id="KW-0902">Two-component regulatory system</keyword>
<dbReference type="InterPro" id="IPR039420">
    <property type="entry name" value="WalR-like"/>
</dbReference>
<dbReference type="Gene3D" id="1.10.10.10">
    <property type="entry name" value="Winged helix-like DNA-binding domain superfamily/Winged helix DNA-binding domain"/>
    <property type="match status" value="1"/>
</dbReference>
<evidence type="ECO:0000256" key="4">
    <source>
        <dbReference type="ARBA" id="ARBA00023125"/>
    </source>
</evidence>
<evidence type="ECO:0000313" key="10">
    <source>
        <dbReference type="EMBL" id="MBR7796317.1"/>
    </source>
</evidence>
<dbReference type="PROSITE" id="PS51755">
    <property type="entry name" value="OMPR_PHOB"/>
    <property type="match status" value="1"/>
</dbReference>
<dbReference type="Proteomes" id="UP000675284">
    <property type="component" value="Unassembled WGS sequence"/>
</dbReference>
<dbReference type="InterPro" id="IPR001789">
    <property type="entry name" value="Sig_transdc_resp-reg_receiver"/>
</dbReference>
<dbReference type="GO" id="GO:0000976">
    <property type="term" value="F:transcription cis-regulatory region binding"/>
    <property type="evidence" value="ECO:0007669"/>
    <property type="project" value="TreeGrafter"/>
</dbReference>
<feature type="DNA-binding region" description="OmpR/PhoB-type" evidence="7">
    <location>
        <begin position="131"/>
        <end position="228"/>
    </location>
</feature>
<comment type="caution">
    <text evidence="10">The sequence shown here is derived from an EMBL/GenBank/DDBJ whole genome shotgun (WGS) entry which is preliminary data.</text>
</comment>
<name>A0A941DVW4_9BACI</name>
<keyword evidence="4 7" id="KW-0238">DNA-binding</keyword>
<keyword evidence="3" id="KW-0805">Transcription regulation</keyword>
<dbReference type="GO" id="GO:0032993">
    <property type="term" value="C:protein-DNA complex"/>
    <property type="evidence" value="ECO:0007669"/>
    <property type="project" value="TreeGrafter"/>
</dbReference>
<keyword evidence="5" id="KW-0804">Transcription</keyword>
<evidence type="ECO:0000256" key="1">
    <source>
        <dbReference type="ARBA" id="ARBA00022553"/>
    </source>
</evidence>
<dbReference type="SUPFAM" id="SSF52172">
    <property type="entry name" value="CheY-like"/>
    <property type="match status" value="1"/>
</dbReference>
<dbReference type="GO" id="GO:0005829">
    <property type="term" value="C:cytosol"/>
    <property type="evidence" value="ECO:0007669"/>
    <property type="project" value="TreeGrafter"/>
</dbReference>
<reference evidence="10" key="1">
    <citation type="submission" date="2021-04" db="EMBL/GenBank/DDBJ databases">
        <title>Isolation and polyphasic classification of algal microorganism.</title>
        <authorList>
            <person name="Wang S."/>
        </authorList>
    </citation>
    <scope>NUCLEOTIDE SEQUENCE</scope>
    <source>
        <strain evidence="10">720a</strain>
    </source>
</reference>
<dbReference type="AlphaFoldDB" id="A0A941DVW4"/>
<dbReference type="SMART" id="SM00862">
    <property type="entry name" value="Trans_reg_C"/>
    <property type="match status" value="1"/>
</dbReference>
<dbReference type="CDD" id="cd18159">
    <property type="entry name" value="REC_OmpR_NsrR-like"/>
    <property type="match status" value="1"/>
</dbReference>
<evidence type="ECO:0000259" key="8">
    <source>
        <dbReference type="PROSITE" id="PS50110"/>
    </source>
</evidence>
<sequence length="228" mass="26790">MLKGVYKLLIIEDDENMANVLKTLLEKWNFHTMVCNDFENILKVFEKEEPHIILMDINIPSFDGFYWCKKIREISSVPIIFCSSRNSNMDIVMAINNGGDDYIQKPFDSYVLVAKLQAIIRRTYEYKSDSNQIIECKQVILNLSDTAVYHQDQRVELTKNEFEILKTLMENKGKVVTRDRLMKKLWDDDIYVNENTLTVNINRLRSRLEDIGVVNYIVTKRGMGYIIQ</sequence>
<feature type="modified residue" description="4-aspartylphosphate" evidence="6">
    <location>
        <position position="56"/>
    </location>
</feature>
<dbReference type="CDD" id="cd00383">
    <property type="entry name" value="trans_reg_C"/>
    <property type="match status" value="1"/>
</dbReference>
<evidence type="ECO:0000256" key="7">
    <source>
        <dbReference type="PROSITE-ProRule" id="PRU01091"/>
    </source>
</evidence>
<dbReference type="PROSITE" id="PS50110">
    <property type="entry name" value="RESPONSE_REGULATORY"/>
    <property type="match status" value="1"/>
</dbReference>
<dbReference type="Pfam" id="PF00072">
    <property type="entry name" value="Response_reg"/>
    <property type="match status" value="1"/>
</dbReference>
<organism evidence="10 11">
    <name type="scientific">Virgibacillus salarius</name>
    <dbReference type="NCBI Taxonomy" id="447199"/>
    <lineage>
        <taxon>Bacteria</taxon>
        <taxon>Bacillati</taxon>
        <taxon>Bacillota</taxon>
        <taxon>Bacilli</taxon>
        <taxon>Bacillales</taxon>
        <taxon>Bacillaceae</taxon>
        <taxon>Virgibacillus</taxon>
    </lineage>
</organism>
<evidence type="ECO:0000313" key="11">
    <source>
        <dbReference type="Proteomes" id="UP000675284"/>
    </source>
</evidence>
<dbReference type="Gene3D" id="3.40.50.2300">
    <property type="match status" value="1"/>
</dbReference>
<dbReference type="InterPro" id="IPR001867">
    <property type="entry name" value="OmpR/PhoB-type_DNA-bd"/>
</dbReference>
<dbReference type="InterPro" id="IPR036388">
    <property type="entry name" value="WH-like_DNA-bd_sf"/>
</dbReference>
<feature type="domain" description="OmpR/PhoB-type" evidence="9">
    <location>
        <begin position="131"/>
        <end position="228"/>
    </location>
</feature>
<keyword evidence="11" id="KW-1185">Reference proteome</keyword>
<dbReference type="GO" id="GO:0000156">
    <property type="term" value="F:phosphorelay response regulator activity"/>
    <property type="evidence" value="ECO:0007669"/>
    <property type="project" value="TreeGrafter"/>
</dbReference>
<dbReference type="RefSeq" id="WP_034679502.1">
    <property type="nucleotide sequence ID" value="NZ_BAAACY010000035.1"/>
</dbReference>
<dbReference type="Pfam" id="PF00486">
    <property type="entry name" value="Trans_reg_C"/>
    <property type="match status" value="1"/>
</dbReference>
<evidence type="ECO:0000259" key="9">
    <source>
        <dbReference type="PROSITE" id="PS51755"/>
    </source>
</evidence>
<dbReference type="GO" id="GO:0006355">
    <property type="term" value="P:regulation of DNA-templated transcription"/>
    <property type="evidence" value="ECO:0007669"/>
    <property type="project" value="InterPro"/>
</dbReference>
<gene>
    <name evidence="10" type="ORF">KCX74_09735</name>
</gene>
<evidence type="ECO:0000256" key="3">
    <source>
        <dbReference type="ARBA" id="ARBA00023015"/>
    </source>
</evidence>
<dbReference type="SMART" id="SM00448">
    <property type="entry name" value="REC"/>
    <property type="match status" value="1"/>
</dbReference>
<protein>
    <submittedName>
        <fullName evidence="10">Response regulator transcription factor</fullName>
    </submittedName>
</protein>
<evidence type="ECO:0000256" key="6">
    <source>
        <dbReference type="PROSITE-ProRule" id="PRU00169"/>
    </source>
</evidence>
<dbReference type="InterPro" id="IPR011006">
    <property type="entry name" value="CheY-like_superfamily"/>
</dbReference>
<keyword evidence="1 6" id="KW-0597">Phosphoprotein</keyword>
<feature type="domain" description="Response regulatory" evidence="8">
    <location>
        <begin position="7"/>
        <end position="120"/>
    </location>
</feature>
<dbReference type="PANTHER" id="PTHR48111">
    <property type="entry name" value="REGULATOR OF RPOS"/>
    <property type="match status" value="1"/>
</dbReference>
<accession>A0A941DVW4</accession>
<dbReference type="PANTHER" id="PTHR48111:SF43">
    <property type="entry name" value="STAGE 0 SPORULATION PROTEIN A HOMOLOG"/>
    <property type="match status" value="1"/>
</dbReference>
<dbReference type="EMBL" id="JAGSOT010000025">
    <property type="protein sequence ID" value="MBR7796317.1"/>
    <property type="molecule type" value="Genomic_DNA"/>
</dbReference>
<proteinExistence type="predicted"/>
<evidence type="ECO:0000256" key="2">
    <source>
        <dbReference type="ARBA" id="ARBA00023012"/>
    </source>
</evidence>
<evidence type="ECO:0000256" key="5">
    <source>
        <dbReference type="ARBA" id="ARBA00023163"/>
    </source>
</evidence>